<evidence type="ECO:0000313" key="3">
    <source>
        <dbReference type="Proteomes" id="UP000799750"/>
    </source>
</evidence>
<dbReference type="Proteomes" id="UP000799750">
    <property type="component" value="Unassembled WGS sequence"/>
</dbReference>
<sequence length="553" mass="59584">MDRSPRLVDWVRPVLSDIDAAADTLPQPVQAQDLATPSPGYSVSQAIDLSASTFFPLAPLSPPAPSKLARGQRLPAFNLVGINPPIPDGVLSPGVDFFSSKGFGGYASPDDPFRDLTPAMSRVSVLDVVKDEPQVPSILGQLPGHLPVLTPPHEAGPLQWGDSSHVKTVPSGAPQTTDPNLASPPMSATSPAGDAAVASGQPEAAFSSEEEPWVVIVKSLLLESADPAPDTSVKVLSHALPCPSIAGHIFPKIIEAIHRYTPTVPTTWMNVFHAVPGRYRLEEVPTSPPSTPGPAVGGDSYFSTKIFDSAVRVSDYQGDLRLIQPSPQPVVPPLSVHVSIVERYIPPTNINEFSGLFSFAGHSILMDRLSEIAIGGSLLFIYPTKTGAKTFMNQYLGPILDPMLRSMAIVNELSTGLGQTLGNMGSVDYLLDFTVLNSKIGRFCTDLTKDSSKLGTLHSQKVAFNVLYASKQEVPVTREVWSDWWIKQEKPKVRDTVSKFFRIAHKLPADSQTLPTSLIQEILEGVVKKPYEEGGPEKGIEVGVFVIRKVMKE</sequence>
<gene>
    <name evidence="2" type="ORF">BU16DRAFT_448778</name>
</gene>
<feature type="region of interest" description="Disordered" evidence="1">
    <location>
        <begin position="146"/>
        <end position="205"/>
    </location>
</feature>
<name>A0A6A6RG45_9PEZI</name>
<protein>
    <submittedName>
        <fullName evidence="2">Uncharacterized protein</fullName>
    </submittedName>
</protein>
<evidence type="ECO:0000256" key="1">
    <source>
        <dbReference type="SAM" id="MobiDB-lite"/>
    </source>
</evidence>
<keyword evidence="3" id="KW-1185">Reference proteome</keyword>
<organism evidence="2 3">
    <name type="scientific">Lophium mytilinum</name>
    <dbReference type="NCBI Taxonomy" id="390894"/>
    <lineage>
        <taxon>Eukaryota</taxon>
        <taxon>Fungi</taxon>
        <taxon>Dikarya</taxon>
        <taxon>Ascomycota</taxon>
        <taxon>Pezizomycotina</taxon>
        <taxon>Dothideomycetes</taxon>
        <taxon>Pleosporomycetidae</taxon>
        <taxon>Mytilinidiales</taxon>
        <taxon>Mytilinidiaceae</taxon>
        <taxon>Lophium</taxon>
    </lineage>
</organism>
<dbReference type="OrthoDB" id="5407894at2759"/>
<dbReference type="EMBL" id="MU004181">
    <property type="protein sequence ID" value="KAF2502730.1"/>
    <property type="molecule type" value="Genomic_DNA"/>
</dbReference>
<feature type="compositionally biased region" description="Polar residues" evidence="1">
    <location>
        <begin position="173"/>
        <end position="190"/>
    </location>
</feature>
<accession>A0A6A6RG45</accession>
<proteinExistence type="predicted"/>
<reference evidence="2" key="1">
    <citation type="journal article" date="2020" name="Stud. Mycol.">
        <title>101 Dothideomycetes genomes: a test case for predicting lifestyles and emergence of pathogens.</title>
        <authorList>
            <person name="Haridas S."/>
            <person name="Albert R."/>
            <person name="Binder M."/>
            <person name="Bloem J."/>
            <person name="Labutti K."/>
            <person name="Salamov A."/>
            <person name="Andreopoulos B."/>
            <person name="Baker S."/>
            <person name="Barry K."/>
            <person name="Bills G."/>
            <person name="Bluhm B."/>
            <person name="Cannon C."/>
            <person name="Castanera R."/>
            <person name="Culley D."/>
            <person name="Daum C."/>
            <person name="Ezra D."/>
            <person name="Gonzalez J."/>
            <person name="Henrissat B."/>
            <person name="Kuo A."/>
            <person name="Liang C."/>
            <person name="Lipzen A."/>
            <person name="Lutzoni F."/>
            <person name="Magnuson J."/>
            <person name="Mondo S."/>
            <person name="Nolan M."/>
            <person name="Ohm R."/>
            <person name="Pangilinan J."/>
            <person name="Park H.-J."/>
            <person name="Ramirez L."/>
            <person name="Alfaro M."/>
            <person name="Sun H."/>
            <person name="Tritt A."/>
            <person name="Yoshinaga Y."/>
            <person name="Zwiers L.-H."/>
            <person name="Turgeon B."/>
            <person name="Goodwin S."/>
            <person name="Spatafora J."/>
            <person name="Crous P."/>
            <person name="Grigoriev I."/>
        </authorList>
    </citation>
    <scope>NUCLEOTIDE SEQUENCE</scope>
    <source>
        <strain evidence="2">CBS 269.34</strain>
    </source>
</reference>
<evidence type="ECO:0000313" key="2">
    <source>
        <dbReference type="EMBL" id="KAF2502730.1"/>
    </source>
</evidence>
<dbReference type="AlphaFoldDB" id="A0A6A6RG45"/>